<gene>
    <name evidence="1" type="ORF">FO440_14215</name>
</gene>
<keyword evidence="2" id="KW-1185">Reference proteome</keyword>
<dbReference type="Proteomes" id="UP000318733">
    <property type="component" value="Unassembled WGS sequence"/>
</dbReference>
<accession>A0A556MMA6</accession>
<dbReference type="CDD" id="cd07040">
    <property type="entry name" value="HP"/>
    <property type="match status" value="1"/>
</dbReference>
<reference evidence="1 2" key="1">
    <citation type="submission" date="2019-07" db="EMBL/GenBank/DDBJ databases">
        <authorList>
            <person name="Huq M.A."/>
        </authorList>
    </citation>
    <scope>NUCLEOTIDE SEQUENCE [LARGE SCALE GENOMIC DNA]</scope>
    <source>
        <strain evidence="1 2">MAH-19</strain>
    </source>
</reference>
<dbReference type="EMBL" id="VLPK01000002">
    <property type="protein sequence ID" value="TSJ40889.1"/>
    <property type="molecule type" value="Genomic_DNA"/>
</dbReference>
<dbReference type="AlphaFoldDB" id="A0A556MMA6"/>
<organism evidence="1 2">
    <name type="scientific">Mucilaginibacter corticis</name>
    <dbReference type="NCBI Taxonomy" id="2597670"/>
    <lineage>
        <taxon>Bacteria</taxon>
        <taxon>Pseudomonadati</taxon>
        <taxon>Bacteroidota</taxon>
        <taxon>Sphingobacteriia</taxon>
        <taxon>Sphingobacteriales</taxon>
        <taxon>Sphingobacteriaceae</taxon>
        <taxon>Mucilaginibacter</taxon>
    </lineage>
</organism>
<evidence type="ECO:0000313" key="2">
    <source>
        <dbReference type="Proteomes" id="UP000318733"/>
    </source>
</evidence>
<name>A0A556MMA6_9SPHI</name>
<protein>
    <submittedName>
        <fullName evidence="1">Histidine phosphatase family protein</fullName>
    </submittedName>
</protein>
<dbReference type="OrthoDB" id="8448116at2"/>
<evidence type="ECO:0000313" key="1">
    <source>
        <dbReference type="EMBL" id="TSJ40889.1"/>
    </source>
</evidence>
<comment type="caution">
    <text evidence="1">The sequence shown here is derived from an EMBL/GenBank/DDBJ whole genome shotgun (WGS) entry which is preliminary data.</text>
</comment>
<sequence>MRYLILTCLVFISICRKAQETLRVVLIRHAEKPLTGDNLSCAGFDRATRLASVIKNKFGVPSEIFAPAPATGRSTKNVRMLQTAWPMAVKYNLPINTRYTVEESDKLARTLQKRSGTVLVVWEHKELIAIAQALGVEGTLTWPANDYDTIWLITFKSGKPVLTIDHENIQPGAGCPF</sequence>
<dbReference type="RefSeq" id="WP_144248927.1">
    <property type="nucleotide sequence ID" value="NZ_VLPK01000002.1"/>
</dbReference>
<proteinExistence type="predicted"/>